<protein>
    <submittedName>
        <fullName evidence="6">TetR family transcriptional regulator</fullName>
    </submittedName>
</protein>
<organism evidence="6 7">
    <name type="scientific">Caldimonas thermodepolymerans</name>
    <dbReference type="NCBI Taxonomy" id="215580"/>
    <lineage>
        <taxon>Bacteria</taxon>
        <taxon>Pseudomonadati</taxon>
        <taxon>Pseudomonadota</taxon>
        <taxon>Betaproteobacteria</taxon>
        <taxon>Burkholderiales</taxon>
        <taxon>Sphaerotilaceae</taxon>
        <taxon>Caldimonas</taxon>
    </lineage>
</organism>
<feature type="DNA-binding region" description="H-T-H motif" evidence="4">
    <location>
        <begin position="32"/>
        <end position="51"/>
    </location>
</feature>
<dbReference type="EMBL" id="SLXF01000009">
    <property type="protein sequence ID" value="TCP04942.1"/>
    <property type="molecule type" value="Genomic_DNA"/>
</dbReference>
<gene>
    <name evidence="6" type="ORF">EV676_10928</name>
</gene>
<dbReference type="PROSITE" id="PS50977">
    <property type="entry name" value="HTH_TETR_2"/>
    <property type="match status" value="1"/>
</dbReference>
<dbReference type="Pfam" id="PF16925">
    <property type="entry name" value="TetR_C_13"/>
    <property type="match status" value="1"/>
</dbReference>
<keyword evidence="1" id="KW-0805">Transcription regulation</keyword>
<evidence type="ECO:0000256" key="3">
    <source>
        <dbReference type="ARBA" id="ARBA00023163"/>
    </source>
</evidence>
<dbReference type="RefSeq" id="WP_132765917.1">
    <property type="nucleotide sequence ID" value="NZ_CP110416.1"/>
</dbReference>
<sequence length="210" mass="23643">MEAKTGRSELTRAAIIDTALLMAAAEGLESLTIGEVAKRLGMSKSGVFSRVGSREALQAAVIEEYDRRFLQDVFVPAMREPRGLPRLNAIVRLWLRRVDAVESRLGCIYCAGAFEFDDRDGPLRDLLLDGVMRWRATLRRTVLQAVEQGHLRPETDVDQLVFEIDGLFIALMRDARFLRDPRAAERAWKAYERLIRGCLATLADAALPRD</sequence>
<keyword evidence="3" id="KW-0804">Transcription</keyword>
<evidence type="ECO:0000256" key="1">
    <source>
        <dbReference type="ARBA" id="ARBA00023015"/>
    </source>
</evidence>
<dbReference type="InterPro" id="IPR009057">
    <property type="entry name" value="Homeodomain-like_sf"/>
</dbReference>
<dbReference type="Gene3D" id="1.10.10.60">
    <property type="entry name" value="Homeodomain-like"/>
    <property type="match status" value="1"/>
</dbReference>
<dbReference type="Pfam" id="PF00440">
    <property type="entry name" value="TetR_N"/>
    <property type="match status" value="1"/>
</dbReference>
<name>A0AA46DBK8_9BURK</name>
<dbReference type="InterPro" id="IPR011075">
    <property type="entry name" value="TetR_C"/>
</dbReference>
<evidence type="ECO:0000313" key="7">
    <source>
        <dbReference type="Proteomes" id="UP000294772"/>
    </source>
</evidence>
<feature type="domain" description="HTH tetR-type" evidence="5">
    <location>
        <begin position="9"/>
        <end position="69"/>
    </location>
</feature>
<evidence type="ECO:0000313" key="6">
    <source>
        <dbReference type="EMBL" id="TCP04942.1"/>
    </source>
</evidence>
<evidence type="ECO:0000256" key="4">
    <source>
        <dbReference type="PROSITE-ProRule" id="PRU00335"/>
    </source>
</evidence>
<keyword evidence="2 4" id="KW-0238">DNA-binding</keyword>
<dbReference type="InterPro" id="IPR001647">
    <property type="entry name" value="HTH_TetR"/>
</dbReference>
<dbReference type="AlphaFoldDB" id="A0AA46DBK8"/>
<dbReference type="GO" id="GO:0003677">
    <property type="term" value="F:DNA binding"/>
    <property type="evidence" value="ECO:0007669"/>
    <property type="project" value="UniProtKB-UniRule"/>
</dbReference>
<dbReference type="PANTHER" id="PTHR47506:SF6">
    <property type="entry name" value="HTH-TYPE TRANSCRIPTIONAL REPRESSOR NEMR"/>
    <property type="match status" value="1"/>
</dbReference>
<accession>A0AA46DBK8</accession>
<dbReference type="Gene3D" id="1.10.357.10">
    <property type="entry name" value="Tetracycline Repressor, domain 2"/>
    <property type="match status" value="1"/>
</dbReference>
<reference evidence="6 7" key="1">
    <citation type="submission" date="2019-03" db="EMBL/GenBank/DDBJ databases">
        <title>Genomic Encyclopedia of Type Strains, Phase IV (KMG-IV): sequencing the most valuable type-strain genomes for metagenomic binning, comparative biology and taxonomic classification.</title>
        <authorList>
            <person name="Goeker M."/>
        </authorList>
    </citation>
    <scope>NUCLEOTIDE SEQUENCE [LARGE SCALE GENOMIC DNA]</scope>
    <source>
        <strain evidence="6 7">DSM 15264</strain>
    </source>
</reference>
<comment type="caution">
    <text evidence="6">The sequence shown here is derived from an EMBL/GenBank/DDBJ whole genome shotgun (WGS) entry which is preliminary data.</text>
</comment>
<dbReference type="SUPFAM" id="SSF46689">
    <property type="entry name" value="Homeodomain-like"/>
    <property type="match status" value="1"/>
</dbReference>
<dbReference type="PANTHER" id="PTHR47506">
    <property type="entry name" value="TRANSCRIPTIONAL REGULATORY PROTEIN"/>
    <property type="match status" value="1"/>
</dbReference>
<dbReference type="Proteomes" id="UP000294772">
    <property type="component" value="Unassembled WGS sequence"/>
</dbReference>
<evidence type="ECO:0000256" key="2">
    <source>
        <dbReference type="ARBA" id="ARBA00023125"/>
    </source>
</evidence>
<dbReference type="SUPFAM" id="SSF48498">
    <property type="entry name" value="Tetracyclin repressor-like, C-terminal domain"/>
    <property type="match status" value="1"/>
</dbReference>
<proteinExistence type="predicted"/>
<dbReference type="InterPro" id="IPR036271">
    <property type="entry name" value="Tet_transcr_reg_TetR-rel_C_sf"/>
</dbReference>
<evidence type="ECO:0000259" key="5">
    <source>
        <dbReference type="PROSITE" id="PS50977"/>
    </source>
</evidence>